<dbReference type="Pfam" id="PF07396">
    <property type="entry name" value="Porin_O_P"/>
    <property type="match status" value="1"/>
</dbReference>
<dbReference type="InterPro" id="IPR010870">
    <property type="entry name" value="Porin_O/P"/>
</dbReference>
<comment type="caution">
    <text evidence="2">The sequence shown here is derived from an EMBL/GenBank/DDBJ whole genome shotgun (WGS) entry which is preliminary data.</text>
</comment>
<reference evidence="2" key="1">
    <citation type="journal article" date="2020" name="mSystems">
        <title>Genome- and Community-Level Interaction Insights into Carbon Utilization and Element Cycling Functions of Hydrothermarchaeota in Hydrothermal Sediment.</title>
        <authorList>
            <person name="Zhou Z."/>
            <person name="Liu Y."/>
            <person name="Xu W."/>
            <person name="Pan J."/>
            <person name="Luo Z.H."/>
            <person name="Li M."/>
        </authorList>
    </citation>
    <scope>NUCLEOTIDE SEQUENCE [LARGE SCALE GENOMIC DNA]</scope>
    <source>
        <strain evidence="2">HyVt-489</strain>
    </source>
</reference>
<keyword evidence="1" id="KW-0732">Signal</keyword>
<dbReference type="AlphaFoldDB" id="A0A7C3G9Q2"/>
<evidence type="ECO:0000256" key="1">
    <source>
        <dbReference type="SAM" id="SignalP"/>
    </source>
</evidence>
<sequence length="319" mass="34712">MIIRVSCTMVAFSTLALFAALPSNAYAEDNENQTVWNIFHGAPKFKSDNGNYWKIRGRILWDIADITETPINGLSRNINADEFRAARIGIEGQFDVFKYKAELDFAGNKTSYKDINVTWKGPLAITVGQMKAGGSLEEITSSRHIAFMERGMATDAFGFDRRLGVNIAKSGKNYGVNAGIFGNSINGKKDDKPSNTVWAARGYFTPVQEKGNIVHLGASVRHTNNATGAPKHSARWGLHQATEKVKPVIGSDAFLFGFEAATVQGAFHAHAEYLTEDGDLGSAKGGFIQAGYFLTGESRKYKGGKFDRTSPLKPLSQGG</sequence>
<evidence type="ECO:0008006" key="3">
    <source>
        <dbReference type="Google" id="ProtNLM"/>
    </source>
</evidence>
<dbReference type="Gene3D" id="2.40.160.10">
    <property type="entry name" value="Porin"/>
    <property type="match status" value="1"/>
</dbReference>
<name>A0A7C3G9Q2_9PROT</name>
<feature type="non-terminal residue" evidence="2">
    <location>
        <position position="319"/>
    </location>
</feature>
<protein>
    <recommendedName>
        <fullName evidence="3">Porin</fullName>
    </recommendedName>
</protein>
<dbReference type="Proteomes" id="UP000886042">
    <property type="component" value="Unassembled WGS sequence"/>
</dbReference>
<feature type="signal peptide" evidence="1">
    <location>
        <begin position="1"/>
        <end position="27"/>
    </location>
</feature>
<accession>A0A7C3G9Q2</accession>
<evidence type="ECO:0000313" key="2">
    <source>
        <dbReference type="EMBL" id="HFB55572.1"/>
    </source>
</evidence>
<proteinExistence type="predicted"/>
<dbReference type="InterPro" id="IPR023614">
    <property type="entry name" value="Porin_dom_sf"/>
</dbReference>
<dbReference type="EMBL" id="DRMN01000421">
    <property type="protein sequence ID" value="HFB55572.1"/>
    <property type="molecule type" value="Genomic_DNA"/>
</dbReference>
<feature type="chain" id="PRO_5027832202" description="Porin" evidence="1">
    <location>
        <begin position="28"/>
        <end position="319"/>
    </location>
</feature>
<organism evidence="2">
    <name type="scientific">Hellea balneolensis</name>
    <dbReference type="NCBI Taxonomy" id="287478"/>
    <lineage>
        <taxon>Bacteria</taxon>
        <taxon>Pseudomonadati</taxon>
        <taxon>Pseudomonadota</taxon>
        <taxon>Alphaproteobacteria</taxon>
        <taxon>Maricaulales</taxon>
        <taxon>Robiginitomaculaceae</taxon>
        <taxon>Hellea</taxon>
    </lineage>
</organism>
<gene>
    <name evidence="2" type="ORF">ENJ46_06565</name>
</gene>